<reference evidence="6" key="3">
    <citation type="submission" date="2025-09" db="UniProtKB">
        <authorList>
            <consortium name="Ensembl"/>
        </authorList>
    </citation>
    <scope>IDENTIFICATION</scope>
</reference>
<dbReference type="Pfam" id="PF04548">
    <property type="entry name" value="AIG1"/>
    <property type="match status" value="1"/>
</dbReference>
<dbReference type="CDD" id="cd00882">
    <property type="entry name" value="Ras_like_GTPase"/>
    <property type="match status" value="1"/>
</dbReference>
<evidence type="ECO:0000313" key="7">
    <source>
        <dbReference type="Proteomes" id="UP000005207"/>
    </source>
</evidence>
<dbReference type="GO" id="GO:0005525">
    <property type="term" value="F:GTP binding"/>
    <property type="evidence" value="ECO:0007669"/>
    <property type="project" value="InterPro"/>
</dbReference>
<feature type="coiled-coil region" evidence="3">
    <location>
        <begin position="342"/>
        <end position="379"/>
    </location>
</feature>
<feature type="chain" id="PRO_5025404562" evidence="4">
    <location>
        <begin position="37"/>
        <end position="583"/>
    </location>
</feature>
<accession>I3KY18</accession>
<evidence type="ECO:0000256" key="4">
    <source>
        <dbReference type="SAM" id="SignalP"/>
    </source>
</evidence>
<keyword evidence="4" id="KW-0732">Signal</keyword>
<evidence type="ECO:0000259" key="5">
    <source>
        <dbReference type="Pfam" id="PF04548"/>
    </source>
</evidence>
<dbReference type="OMA" id="TAWRITE"/>
<dbReference type="eggNOG" id="ENOG502QTS0">
    <property type="taxonomic scope" value="Eukaryota"/>
</dbReference>
<evidence type="ECO:0000313" key="6">
    <source>
        <dbReference type="Ensembl" id="ENSONIP00000026014.2"/>
    </source>
</evidence>
<dbReference type="HOGENOM" id="CLU_018951_3_0_1"/>
<dbReference type="InParanoid" id="I3KY18"/>
<evidence type="ECO:0000256" key="1">
    <source>
        <dbReference type="ARBA" id="ARBA00008535"/>
    </source>
</evidence>
<dbReference type="PROSITE" id="PS00675">
    <property type="entry name" value="SIGMA54_INTERACT_1"/>
    <property type="match status" value="1"/>
</dbReference>
<dbReference type="KEGG" id="onl:100708591"/>
<dbReference type="InterPro" id="IPR025662">
    <property type="entry name" value="Sigma_54_int_dom_ATP-bd_1"/>
</dbReference>
<evidence type="ECO:0000256" key="3">
    <source>
        <dbReference type="SAM" id="Coils"/>
    </source>
</evidence>
<organism evidence="6 7">
    <name type="scientific">Oreochromis niloticus</name>
    <name type="common">Nile tilapia</name>
    <name type="synonym">Tilapia nilotica</name>
    <dbReference type="NCBI Taxonomy" id="8128"/>
    <lineage>
        <taxon>Eukaryota</taxon>
        <taxon>Metazoa</taxon>
        <taxon>Chordata</taxon>
        <taxon>Craniata</taxon>
        <taxon>Vertebrata</taxon>
        <taxon>Euteleostomi</taxon>
        <taxon>Actinopterygii</taxon>
        <taxon>Neopterygii</taxon>
        <taxon>Teleostei</taxon>
        <taxon>Neoteleostei</taxon>
        <taxon>Acanthomorphata</taxon>
        <taxon>Ovalentaria</taxon>
        <taxon>Cichlomorphae</taxon>
        <taxon>Cichliformes</taxon>
        <taxon>Cichlidae</taxon>
        <taxon>African cichlids</taxon>
        <taxon>Pseudocrenilabrinae</taxon>
        <taxon>Oreochromini</taxon>
        <taxon>Oreochromis</taxon>
    </lineage>
</organism>
<dbReference type="PANTHER" id="PTHR32046">
    <property type="entry name" value="G DOMAIN-CONTAINING PROTEIN"/>
    <property type="match status" value="1"/>
</dbReference>
<dbReference type="InterPro" id="IPR027417">
    <property type="entry name" value="P-loop_NTPase"/>
</dbReference>
<keyword evidence="3" id="KW-0175">Coiled coil</keyword>
<reference evidence="6" key="2">
    <citation type="submission" date="2025-08" db="UniProtKB">
        <authorList>
            <consortium name="Ensembl"/>
        </authorList>
    </citation>
    <scope>IDENTIFICATION</scope>
</reference>
<feature type="signal peptide" evidence="4">
    <location>
        <begin position="1"/>
        <end position="36"/>
    </location>
</feature>
<gene>
    <name evidence="6" type="primary">LOC100708591</name>
</gene>
<reference evidence="7" key="1">
    <citation type="submission" date="2012-01" db="EMBL/GenBank/DDBJ databases">
        <title>The Genome Sequence of Oreochromis niloticus (Nile Tilapia).</title>
        <authorList>
            <consortium name="Broad Institute Genome Assembly Team"/>
            <consortium name="Broad Institute Sequencing Platform"/>
            <person name="Di Palma F."/>
            <person name="Johnson J."/>
            <person name="Lander E.S."/>
            <person name="Lindblad-Toh K."/>
        </authorList>
    </citation>
    <scope>NUCLEOTIDE SEQUENCE [LARGE SCALE GENOMIC DNA]</scope>
</reference>
<keyword evidence="7" id="KW-1185">Reference proteome</keyword>
<proteinExistence type="inferred from homology"/>
<feature type="domain" description="AIG1-type G" evidence="5">
    <location>
        <begin position="108"/>
        <end position="267"/>
    </location>
</feature>
<dbReference type="AlphaFoldDB" id="I3KY18"/>
<dbReference type="Proteomes" id="UP000005207">
    <property type="component" value="Linkage group LG3"/>
</dbReference>
<dbReference type="FunCoup" id="I3KY18">
    <property type="interactions" value="46"/>
</dbReference>
<dbReference type="RefSeq" id="XP_019212918.1">
    <property type="nucleotide sequence ID" value="XM_019357373.1"/>
</dbReference>
<dbReference type="GeneTree" id="ENSGT00500000044904"/>
<name>I3KY18_ORENI</name>
<sequence>MQCLRTRPQTLSGPVTLLGLMWLRGRFISWVPVTNADDGTANGKKPSLLSNGISWFFRNSSKYTNIISNSDLKSEGPPAVYQLRPKEEQFGTLTKMTFGKKNPNKPNKTILLVGETGAGKSTLINALVNFTMGVEFEDEVWFQIVEEEKRSQTESQTSDVIVYEIFGFEDKTLPYSLTIIDTPGYGDTRGAEMDDNISERLLDMFQLQDGVHEVHAVGLVMKASENRLSDRQRYIFDSVMSLFGKDLEKNIVALITHSDGVTPENALKALEIAEIKCPRNENNEPVHFLFNNQQIIERTEKNEFCLETAWRITERGMNEFTAFLEKTVPEKLLVTTEVLRERSRLKACIQNLKERIKFIEIKQTEIRQNQEVLAKHKEEMQNNEKFTFEALESYKDKEYIGSGWWGLGFYKGTVCCTTCEENCHLNCRMAWYPGHCDVMKGGYCTSCTRKCPASDHVKGKWKYVQKTRKVWKTSEDMKKKYEKNKSEGQKQLSLLEHLQGEMSQLTAEKSQLLGESYQCLVTLEQIALKADSASTFVHLDFLIDKMDAEQNTEKVQKLKEMRKRVGEGTRAGSQYILGKKLEK</sequence>
<dbReference type="SUPFAM" id="SSF52540">
    <property type="entry name" value="P-loop containing nucleoside triphosphate hydrolases"/>
    <property type="match status" value="2"/>
</dbReference>
<dbReference type="InterPro" id="IPR006703">
    <property type="entry name" value="G_AIG1"/>
</dbReference>
<protein>
    <submittedName>
        <fullName evidence="6">Uncharacterized LOC100708591</fullName>
    </submittedName>
</protein>
<dbReference type="OrthoDB" id="8954335at2759"/>
<keyword evidence="2" id="KW-0547">Nucleotide-binding</keyword>
<dbReference type="Gene3D" id="3.40.50.300">
    <property type="entry name" value="P-loop containing nucleotide triphosphate hydrolases"/>
    <property type="match status" value="1"/>
</dbReference>
<comment type="similarity">
    <text evidence="1">Belongs to the TRAFAC class TrmE-Era-EngA-EngB-Septin-like GTPase superfamily. AIG1/Toc34/Toc159-like paraseptin GTPase family. IAN subfamily.</text>
</comment>
<dbReference type="PANTHER" id="PTHR32046:SF11">
    <property type="entry name" value="IMMUNE-ASSOCIATED NUCLEOTIDE-BINDING PROTEIN 10-LIKE"/>
    <property type="match status" value="1"/>
</dbReference>
<evidence type="ECO:0000256" key="2">
    <source>
        <dbReference type="ARBA" id="ARBA00022741"/>
    </source>
</evidence>
<dbReference type="GeneID" id="100708591"/>
<dbReference type="Ensembl" id="ENSONIT00000026035.2">
    <property type="protein sequence ID" value="ENSONIP00000026014.2"/>
    <property type="gene ID" value="ENSONIG00000020709.2"/>
</dbReference>